<accession>A0A8H6HID3</accession>
<feature type="chain" id="PRO_5034602447" description="pyranose dehydrogenase (acceptor)" evidence="17">
    <location>
        <begin position="25"/>
        <end position="586"/>
    </location>
</feature>
<dbReference type="Pfam" id="PF00732">
    <property type="entry name" value="GMC_oxred_N"/>
    <property type="match status" value="1"/>
</dbReference>
<evidence type="ECO:0000256" key="13">
    <source>
        <dbReference type="ARBA" id="ARBA00034050"/>
    </source>
</evidence>
<evidence type="ECO:0000256" key="4">
    <source>
        <dbReference type="ARBA" id="ARBA00011245"/>
    </source>
</evidence>
<dbReference type="Gene3D" id="3.50.50.60">
    <property type="entry name" value="FAD/NAD(P)-binding domain"/>
    <property type="match status" value="1"/>
</dbReference>
<dbReference type="InterPro" id="IPR036188">
    <property type="entry name" value="FAD/NAD-bd_sf"/>
</dbReference>
<dbReference type="EMBL" id="JACGCI010000093">
    <property type="protein sequence ID" value="KAF6746348.1"/>
    <property type="molecule type" value="Genomic_DNA"/>
</dbReference>
<dbReference type="PANTHER" id="PTHR11552:SF147">
    <property type="entry name" value="CHOLINE DEHYDROGENASE, MITOCHONDRIAL"/>
    <property type="match status" value="1"/>
</dbReference>
<keyword evidence="20" id="KW-1185">Reference proteome</keyword>
<keyword evidence="17" id="KW-0732">Signal</keyword>
<evidence type="ECO:0000256" key="17">
    <source>
        <dbReference type="SAM" id="SignalP"/>
    </source>
</evidence>
<dbReference type="GO" id="GO:0050660">
    <property type="term" value="F:flavin adenine dinucleotide binding"/>
    <property type="evidence" value="ECO:0007669"/>
    <property type="project" value="InterPro"/>
</dbReference>
<dbReference type="Pfam" id="PF05199">
    <property type="entry name" value="GMC_oxred_C"/>
    <property type="match status" value="1"/>
</dbReference>
<keyword evidence="6" id="KW-0964">Secreted</keyword>
<dbReference type="GO" id="GO:0005576">
    <property type="term" value="C:extracellular region"/>
    <property type="evidence" value="ECO:0007669"/>
    <property type="project" value="UniProtKB-SubCell"/>
</dbReference>
<organism evidence="19 20">
    <name type="scientific">Ephemerocybe angulata</name>
    <dbReference type="NCBI Taxonomy" id="980116"/>
    <lineage>
        <taxon>Eukaryota</taxon>
        <taxon>Fungi</taxon>
        <taxon>Dikarya</taxon>
        <taxon>Basidiomycota</taxon>
        <taxon>Agaricomycotina</taxon>
        <taxon>Agaricomycetes</taxon>
        <taxon>Agaricomycetidae</taxon>
        <taxon>Agaricales</taxon>
        <taxon>Agaricineae</taxon>
        <taxon>Psathyrellaceae</taxon>
        <taxon>Ephemerocybe</taxon>
    </lineage>
</organism>
<comment type="cofactor">
    <cofactor evidence="1 15">
        <name>FAD</name>
        <dbReference type="ChEBI" id="CHEBI:57692"/>
    </cofactor>
</comment>
<comment type="caution">
    <text evidence="19">The sequence shown here is derived from an EMBL/GenBank/DDBJ whole genome shotgun (WGS) entry which is preliminary data.</text>
</comment>
<sequence>MALLSWTVSTLSLFLAPLLPAVNAEVYQSLDAFPLNLTRSFDFIIAGGGTAGSVLAGRLSENNRFNVLLIEAGNDTANVIELIIPAWATKRNDTEFNWRFVSEPMVGLNNRTIDIPRGRGLGGSSAINAMVYTRGSKDDYDNWGHVTGDKRWGWEALQPYIRRHERWTGATGGRNPTGQYDPKVHGYSGNTQTSLGWYEPSDFDLRVRRNGVLQSEEFPNVLDLNAGKPIGATWIQSTIGNGERCSAARGYLTPSARERPNLTILLNTYITRVLPTPGDGSEKLDIRTVEIAPRYGGTRRALTASKELILSGGVIGTPHILLNSGIGNKTELEALGIPSIRDLPDVGRGITEHISVAASFTTVPLNQTTIDDVTAFEMWQQNRTGPLTERFPNHQLLWFRLPKNATLFQTYKDPSTGPTSPQFVWGLDPTASGTLVLLSPYSRGTLKLSSSDPFARPRINYNLLSHPYDLAAIKEGIRSLKRYYSGPAWEGYITGFTGPDPDVLSDDQFEQVVRNGAFTTLHPVGSAQMSAKGSKGGVVDPELRVKGVSGLRVIDASVFPYVPAANSQAAVYILTERAVDMIRDRW</sequence>
<comment type="catalytic activity">
    <reaction evidence="11">
        <text>pyranose + acceptor = pyranos-2,3-diulose + reduced acceptor.</text>
        <dbReference type="EC" id="1.1.99.29"/>
    </reaction>
</comment>
<keyword evidence="7 16" id="KW-0285">Flavoprotein</keyword>
<evidence type="ECO:0000259" key="18">
    <source>
        <dbReference type="PROSITE" id="PS00623"/>
    </source>
</evidence>
<comment type="catalytic activity">
    <reaction evidence="12">
        <text>pyranose + acceptor = pyranos-3-ulose + reduced acceptor.</text>
        <dbReference type="EC" id="1.1.99.29"/>
    </reaction>
</comment>
<comment type="catalytic activity">
    <reaction evidence="14">
        <text>a pyranoside + acceptor = a pyranosid-3,4-diulose + reduced acceptor.</text>
        <dbReference type="EC" id="1.1.99.29"/>
    </reaction>
</comment>
<evidence type="ECO:0000256" key="1">
    <source>
        <dbReference type="ARBA" id="ARBA00001974"/>
    </source>
</evidence>
<gene>
    <name evidence="19" type="ORF">DFP72DRAFT_1152388</name>
</gene>
<evidence type="ECO:0000256" key="5">
    <source>
        <dbReference type="ARBA" id="ARBA00013177"/>
    </source>
</evidence>
<evidence type="ECO:0000256" key="11">
    <source>
        <dbReference type="ARBA" id="ARBA00034010"/>
    </source>
</evidence>
<feature type="domain" description="Glucose-methanol-choline oxidoreductase N-terminal" evidence="18">
    <location>
        <begin position="118"/>
        <end position="141"/>
    </location>
</feature>
<keyword evidence="8 15" id="KW-0274">FAD</keyword>
<feature type="signal peptide" evidence="17">
    <location>
        <begin position="1"/>
        <end position="24"/>
    </location>
</feature>
<dbReference type="Proteomes" id="UP000521943">
    <property type="component" value="Unassembled WGS sequence"/>
</dbReference>
<dbReference type="OrthoDB" id="269227at2759"/>
<comment type="function">
    <text evidence="9">Catalyzes the single-oxidation or sequential double oxidation reaction of carbohydrates primarily at carbon-2 and/or carbon-3 with the concomitant reduction of the flavin. The enzyme exhibits a broad sugar substrate specificity, oxidizing different aldopyranoses to the corresponding C-1, C-2, C-3 or C-1,2, C-2,3 and C-3,4 (di)dehydro sugars with substrate-specific regioselectivity. Accepts only a narrow range of electron acceptors such as substituted benzoquinones and complexed metal ions and reacts extremely slowly with O(2) as acceptor. May play a role in the natural recycling of plant matter by oxidizing all major monosaccharides in lignocellulose and by reducing quinone compounds or reactive radical species generated during lignin depolymerization.</text>
</comment>
<name>A0A8H6HID3_9AGAR</name>
<protein>
    <recommendedName>
        <fullName evidence="5">pyranose dehydrogenase (acceptor)</fullName>
        <ecNumber evidence="5">1.1.99.29</ecNumber>
    </recommendedName>
</protein>
<evidence type="ECO:0000256" key="9">
    <source>
        <dbReference type="ARBA" id="ARBA00024699"/>
    </source>
</evidence>
<evidence type="ECO:0000256" key="6">
    <source>
        <dbReference type="ARBA" id="ARBA00022525"/>
    </source>
</evidence>
<comment type="catalytic activity">
    <reaction evidence="13">
        <text>a pyranoside + acceptor = a pyranosid-3-ulose + reduced acceptor.</text>
        <dbReference type="EC" id="1.1.99.29"/>
    </reaction>
</comment>
<dbReference type="InterPro" id="IPR000172">
    <property type="entry name" value="GMC_OxRdtase_N"/>
</dbReference>
<dbReference type="GO" id="GO:0033718">
    <property type="term" value="F:pyranose dehydrogenase (acceptor) activity"/>
    <property type="evidence" value="ECO:0007669"/>
    <property type="project" value="UniProtKB-EC"/>
</dbReference>
<dbReference type="EC" id="1.1.99.29" evidence="5"/>
<comment type="subcellular location">
    <subcellularLocation>
        <location evidence="2">Secreted</location>
    </subcellularLocation>
</comment>
<evidence type="ECO:0000256" key="14">
    <source>
        <dbReference type="ARBA" id="ARBA00034059"/>
    </source>
</evidence>
<dbReference type="PIRSF" id="PIRSF000137">
    <property type="entry name" value="Alcohol_oxidase"/>
    <property type="match status" value="1"/>
</dbReference>
<reference evidence="19 20" key="1">
    <citation type="submission" date="2020-07" db="EMBL/GenBank/DDBJ databases">
        <title>Comparative genomics of pyrophilous fungi reveals a link between fire events and developmental genes.</title>
        <authorList>
            <consortium name="DOE Joint Genome Institute"/>
            <person name="Steindorff A.S."/>
            <person name="Carver A."/>
            <person name="Calhoun S."/>
            <person name="Stillman K."/>
            <person name="Liu H."/>
            <person name="Lipzen A."/>
            <person name="Pangilinan J."/>
            <person name="Labutti K."/>
            <person name="Bruns T.D."/>
            <person name="Grigoriev I.V."/>
        </authorList>
    </citation>
    <scope>NUCLEOTIDE SEQUENCE [LARGE SCALE GENOMIC DNA]</scope>
    <source>
        <strain evidence="19 20">CBS 144469</strain>
    </source>
</reference>
<dbReference type="SUPFAM" id="SSF51905">
    <property type="entry name" value="FAD/NAD(P)-binding domain"/>
    <property type="match status" value="1"/>
</dbReference>
<dbReference type="SUPFAM" id="SSF54373">
    <property type="entry name" value="FAD-linked reductases, C-terminal domain"/>
    <property type="match status" value="1"/>
</dbReference>
<proteinExistence type="inferred from homology"/>
<comment type="catalytic activity">
    <reaction evidence="10">
        <text>pyranose + acceptor = pyranos-2-ulose + reduced acceptor.</text>
        <dbReference type="EC" id="1.1.99.29"/>
    </reaction>
</comment>
<evidence type="ECO:0000256" key="16">
    <source>
        <dbReference type="RuleBase" id="RU003968"/>
    </source>
</evidence>
<feature type="binding site" evidence="15">
    <location>
        <begin position="128"/>
        <end position="131"/>
    </location>
    <ligand>
        <name>FAD</name>
        <dbReference type="ChEBI" id="CHEBI:57692"/>
    </ligand>
</feature>
<evidence type="ECO:0000256" key="3">
    <source>
        <dbReference type="ARBA" id="ARBA00010790"/>
    </source>
</evidence>
<evidence type="ECO:0000256" key="15">
    <source>
        <dbReference type="PIRSR" id="PIRSR000137-2"/>
    </source>
</evidence>
<evidence type="ECO:0000256" key="2">
    <source>
        <dbReference type="ARBA" id="ARBA00004613"/>
    </source>
</evidence>
<evidence type="ECO:0000256" key="10">
    <source>
        <dbReference type="ARBA" id="ARBA00033986"/>
    </source>
</evidence>
<dbReference type="PANTHER" id="PTHR11552">
    <property type="entry name" value="GLUCOSE-METHANOL-CHOLINE GMC OXIDOREDUCTASE"/>
    <property type="match status" value="1"/>
</dbReference>
<evidence type="ECO:0000256" key="8">
    <source>
        <dbReference type="ARBA" id="ARBA00022827"/>
    </source>
</evidence>
<evidence type="ECO:0000256" key="12">
    <source>
        <dbReference type="ARBA" id="ARBA00034029"/>
    </source>
</evidence>
<evidence type="ECO:0000256" key="7">
    <source>
        <dbReference type="ARBA" id="ARBA00022630"/>
    </source>
</evidence>
<dbReference type="Gene3D" id="3.30.560.10">
    <property type="entry name" value="Glucose Oxidase, domain 3"/>
    <property type="match status" value="1"/>
</dbReference>
<evidence type="ECO:0000313" key="20">
    <source>
        <dbReference type="Proteomes" id="UP000521943"/>
    </source>
</evidence>
<comment type="subunit">
    <text evidence="4">Monomer.</text>
</comment>
<dbReference type="InterPro" id="IPR012132">
    <property type="entry name" value="GMC_OxRdtase"/>
</dbReference>
<evidence type="ECO:0000313" key="19">
    <source>
        <dbReference type="EMBL" id="KAF6746348.1"/>
    </source>
</evidence>
<dbReference type="AlphaFoldDB" id="A0A8H6HID3"/>
<dbReference type="PROSITE" id="PS00623">
    <property type="entry name" value="GMC_OXRED_1"/>
    <property type="match status" value="1"/>
</dbReference>
<comment type="similarity">
    <text evidence="3 16">Belongs to the GMC oxidoreductase family.</text>
</comment>
<dbReference type="InterPro" id="IPR007867">
    <property type="entry name" value="GMC_OxRtase_C"/>
</dbReference>